<dbReference type="HOGENOM" id="CLU_2538006_0_0_5"/>
<dbReference type="STRING" id="670307.HYPDE_40628"/>
<feature type="compositionally biased region" description="Basic residues" evidence="1">
    <location>
        <begin position="53"/>
        <end position="64"/>
    </location>
</feature>
<sequence>MAADAGASDGVAKRAAAELEGFVMKGTSGEQEGPSRRALSLDPTGSNPFRPTSRSRHAAAFTAHHHAMRVSRVAFASRSSRSP</sequence>
<feature type="region of interest" description="Disordered" evidence="1">
    <location>
        <begin position="23"/>
        <end position="64"/>
    </location>
</feature>
<gene>
    <name evidence="2" type="ORF">HYPDE_40628</name>
</gene>
<evidence type="ECO:0000313" key="3">
    <source>
        <dbReference type="Proteomes" id="UP000005952"/>
    </source>
</evidence>
<reference evidence="2 3" key="1">
    <citation type="journal article" date="2013" name="Genome Announc.">
        <title>Genome sequences for three denitrifying bacterial strains isolated from a uranium- and nitrate-contaminated subsurface environment.</title>
        <authorList>
            <person name="Venkatramanan R."/>
            <person name="Prakash O."/>
            <person name="Woyke T."/>
            <person name="Chain P."/>
            <person name="Goodwin L.A."/>
            <person name="Watson D."/>
            <person name="Brooks S."/>
            <person name="Kostka J.E."/>
            <person name="Green S.J."/>
        </authorList>
    </citation>
    <scope>NUCLEOTIDE SEQUENCE [LARGE SCALE GENOMIC DNA]</scope>
    <source>
        <strain evidence="2 3">1NES1</strain>
    </source>
</reference>
<dbReference type="KEGG" id="hdt:HYPDE_40628"/>
<dbReference type="AlphaFoldDB" id="N0B837"/>
<name>N0B837_9HYPH</name>
<feature type="compositionally biased region" description="Polar residues" evidence="1">
    <location>
        <begin position="43"/>
        <end position="52"/>
    </location>
</feature>
<accession>N0B837</accession>
<keyword evidence="3" id="KW-1185">Reference proteome</keyword>
<evidence type="ECO:0000313" key="2">
    <source>
        <dbReference type="EMBL" id="AGK59794.1"/>
    </source>
</evidence>
<dbReference type="EMBL" id="CP005587">
    <property type="protein sequence ID" value="AGK59794.1"/>
    <property type="molecule type" value="Genomic_DNA"/>
</dbReference>
<protein>
    <submittedName>
        <fullName evidence="2">Uncharacterized protein</fullName>
    </submittedName>
</protein>
<organism evidence="2 3">
    <name type="scientific">Hyphomicrobium denitrificans 1NES1</name>
    <dbReference type="NCBI Taxonomy" id="670307"/>
    <lineage>
        <taxon>Bacteria</taxon>
        <taxon>Pseudomonadati</taxon>
        <taxon>Pseudomonadota</taxon>
        <taxon>Alphaproteobacteria</taxon>
        <taxon>Hyphomicrobiales</taxon>
        <taxon>Hyphomicrobiaceae</taxon>
        <taxon>Hyphomicrobium</taxon>
    </lineage>
</organism>
<dbReference type="Proteomes" id="UP000005952">
    <property type="component" value="Chromosome"/>
</dbReference>
<evidence type="ECO:0000256" key="1">
    <source>
        <dbReference type="SAM" id="MobiDB-lite"/>
    </source>
</evidence>
<proteinExistence type="predicted"/>